<dbReference type="AlphaFoldDB" id="A0A1G9SK67"/>
<keyword evidence="1" id="KW-0812">Transmembrane</keyword>
<keyword evidence="1" id="KW-1133">Transmembrane helix</keyword>
<dbReference type="RefSeq" id="WP_089687318.1">
    <property type="nucleotide sequence ID" value="NZ_FNFO01000012.1"/>
</dbReference>
<keyword evidence="1" id="KW-0472">Membrane</keyword>
<dbReference type="EMBL" id="FNFO01000012">
    <property type="protein sequence ID" value="SDM35809.1"/>
    <property type="molecule type" value="Genomic_DNA"/>
</dbReference>
<feature type="transmembrane region" description="Helical" evidence="1">
    <location>
        <begin position="71"/>
        <end position="90"/>
    </location>
</feature>
<gene>
    <name evidence="2" type="ORF">SAMN05421823_112192</name>
</gene>
<dbReference type="STRING" id="1075417.SAMN05421823_112192"/>
<sequence length="172" mass="18798">MGKSQKALAYYQILGGVLGIGFMVGMVWGHGALSGGQWTILLIVSLMYAYSIGCGGVLFKNTGLGLKLSLVNQLFQVLHFALGGYAYRFVSGASLSIELNPEHWSTLGFGYALSTFQVNYQLETGSAVIGINLVAFFFFTSSPKNRTDVRRGPLRFLTEKRNTDLVAAYKDF</sequence>
<dbReference type="Proteomes" id="UP000198510">
    <property type="component" value="Unassembled WGS sequence"/>
</dbReference>
<keyword evidence="3" id="KW-1185">Reference proteome</keyword>
<feature type="transmembrane region" description="Helical" evidence="1">
    <location>
        <begin position="7"/>
        <end position="28"/>
    </location>
</feature>
<proteinExistence type="predicted"/>
<evidence type="ECO:0000313" key="3">
    <source>
        <dbReference type="Proteomes" id="UP000198510"/>
    </source>
</evidence>
<evidence type="ECO:0000313" key="2">
    <source>
        <dbReference type="EMBL" id="SDM35809.1"/>
    </source>
</evidence>
<feature type="transmembrane region" description="Helical" evidence="1">
    <location>
        <begin position="124"/>
        <end position="141"/>
    </location>
</feature>
<accession>A0A1G9SK67</accession>
<organism evidence="2 3">
    <name type="scientific">Catalinimonas alkaloidigena</name>
    <dbReference type="NCBI Taxonomy" id="1075417"/>
    <lineage>
        <taxon>Bacteria</taxon>
        <taxon>Pseudomonadati</taxon>
        <taxon>Bacteroidota</taxon>
        <taxon>Cytophagia</taxon>
        <taxon>Cytophagales</taxon>
        <taxon>Catalimonadaceae</taxon>
        <taxon>Catalinimonas</taxon>
    </lineage>
</organism>
<feature type="transmembrane region" description="Helical" evidence="1">
    <location>
        <begin position="40"/>
        <end position="59"/>
    </location>
</feature>
<reference evidence="2 3" key="1">
    <citation type="submission" date="2016-10" db="EMBL/GenBank/DDBJ databases">
        <authorList>
            <person name="de Groot N.N."/>
        </authorList>
    </citation>
    <scope>NUCLEOTIDE SEQUENCE [LARGE SCALE GENOMIC DNA]</scope>
    <source>
        <strain evidence="2 3">DSM 25186</strain>
    </source>
</reference>
<dbReference type="OrthoDB" id="1448671at2"/>
<evidence type="ECO:0000256" key="1">
    <source>
        <dbReference type="SAM" id="Phobius"/>
    </source>
</evidence>
<protein>
    <submittedName>
        <fullName evidence="2">Uncharacterized protein</fullName>
    </submittedName>
</protein>
<name>A0A1G9SK67_9BACT</name>